<dbReference type="EMBL" id="FNED01000036">
    <property type="protein sequence ID" value="SDK03955.1"/>
    <property type="molecule type" value="Genomic_DNA"/>
</dbReference>
<name>A0A1G8YPD3_ANEMI</name>
<dbReference type="AlphaFoldDB" id="A0A1G8YPD3"/>
<evidence type="ECO:0000313" key="2">
    <source>
        <dbReference type="Proteomes" id="UP000182836"/>
    </source>
</evidence>
<organism evidence="1 2">
    <name type="scientific">Aneurinibacillus migulanus</name>
    <name type="common">Bacillus migulanus</name>
    <dbReference type="NCBI Taxonomy" id="47500"/>
    <lineage>
        <taxon>Bacteria</taxon>
        <taxon>Bacillati</taxon>
        <taxon>Bacillota</taxon>
        <taxon>Bacilli</taxon>
        <taxon>Bacillales</taxon>
        <taxon>Paenibacillaceae</taxon>
        <taxon>Aneurinibacillus group</taxon>
        <taxon>Aneurinibacillus</taxon>
    </lineage>
</organism>
<reference evidence="1 2" key="1">
    <citation type="submission" date="2016-10" db="EMBL/GenBank/DDBJ databases">
        <authorList>
            <person name="de Groot N.N."/>
        </authorList>
    </citation>
    <scope>NUCLEOTIDE SEQUENCE [LARGE SCALE GENOMIC DNA]</scope>
    <source>
        <strain evidence="1 2">DSM 2895</strain>
    </source>
</reference>
<gene>
    <name evidence="1" type="ORF">SAMN04487909_13655</name>
</gene>
<dbReference type="Proteomes" id="UP000182836">
    <property type="component" value="Unassembled WGS sequence"/>
</dbReference>
<evidence type="ECO:0000313" key="1">
    <source>
        <dbReference type="EMBL" id="SDK03955.1"/>
    </source>
</evidence>
<sequence length="91" mass="10322">MLSALKQIDFEQFESIVEVAETYFLYSQKGQRGITERKPRKCGRKSKHRGISHEQVCVLVVRDRTKSTVSKVACMGRVVKTKVDSMIGSCL</sequence>
<proteinExistence type="predicted"/>
<accession>A0A1G8YPD3</accession>
<protein>
    <submittedName>
        <fullName evidence="1">Uncharacterized protein</fullName>
    </submittedName>
</protein>